<dbReference type="InterPro" id="IPR036013">
    <property type="entry name" value="Band_7/SPFH_dom_sf"/>
</dbReference>
<dbReference type="OrthoDB" id="434619at2759"/>
<protein>
    <submittedName>
        <fullName evidence="4">Uncharacterized protein C16G5.07c,Stomatin-like protein 2, mitochondrial</fullName>
    </submittedName>
</protein>
<gene>
    <name evidence="4" type="ORF">MEDL_5440</name>
</gene>
<reference evidence="4" key="1">
    <citation type="submission" date="2021-03" db="EMBL/GenBank/DDBJ databases">
        <authorList>
            <person name="Bekaert M."/>
        </authorList>
    </citation>
    <scope>NUCLEOTIDE SEQUENCE</scope>
</reference>
<feature type="region of interest" description="Disordered" evidence="2">
    <location>
        <begin position="303"/>
        <end position="342"/>
    </location>
</feature>
<dbReference type="EMBL" id="CAJPWZ010000315">
    <property type="protein sequence ID" value="CAG2190121.1"/>
    <property type="molecule type" value="Genomic_DNA"/>
</dbReference>
<dbReference type="PANTHER" id="PTHR43327:SF10">
    <property type="entry name" value="STOMATIN-LIKE PROTEIN 2, MITOCHONDRIAL"/>
    <property type="match status" value="1"/>
</dbReference>
<dbReference type="AlphaFoldDB" id="A0A8S3Q175"/>
<dbReference type="GO" id="GO:0005739">
    <property type="term" value="C:mitochondrion"/>
    <property type="evidence" value="ECO:0007669"/>
    <property type="project" value="TreeGrafter"/>
</dbReference>
<dbReference type="InterPro" id="IPR001107">
    <property type="entry name" value="Band_7"/>
</dbReference>
<comment type="caution">
    <text evidence="4">The sequence shown here is derived from an EMBL/GenBank/DDBJ whole genome shotgun (WGS) entry which is preliminary data.</text>
</comment>
<dbReference type="InterPro" id="IPR050710">
    <property type="entry name" value="Band7/mec-2_domain"/>
</dbReference>
<accession>A0A8S3Q175</accession>
<name>A0A8S3Q175_MYTED</name>
<dbReference type="GO" id="GO:0007005">
    <property type="term" value="P:mitochondrion organization"/>
    <property type="evidence" value="ECO:0007669"/>
    <property type="project" value="TreeGrafter"/>
</dbReference>
<dbReference type="Proteomes" id="UP000683360">
    <property type="component" value="Unassembled WGS sequence"/>
</dbReference>
<keyword evidence="5" id="KW-1185">Reference proteome</keyword>
<organism evidence="4 5">
    <name type="scientific">Mytilus edulis</name>
    <name type="common">Blue mussel</name>
    <dbReference type="NCBI Taxonomy" id="6550"/>
    <lineage>
        <taxon>Eukaryota</taxon>
        <taxon>Metazoa</taxon>
        <taxon>Spiralia</taxon>
        <taxon>Lophotrochozoa</taxon>
        <taxon>Mollusca</taxon>
        <taxon>Bivalvia</taxon>
        <taxon>Autobranchia</taxon>
        <taxon>Pteriomorphia</taxon>
        <taxon>Mytilida</taxon>
        <taxon>Mytiloidea</taxon>
        <taxon>Mytilidae</taxon>
        <taxon>Mytilinae</taxon>
        <taxon>Mytilus</taxon>
    </lineage>
</organism>
<dbReference type="SMART" id="SM00244">
    <property type="entry name" value="PHB"/>
    <property type="match status" value="1"/>
</dbReference>
<dbReference type="SUPFAM" id="SSF117892">
    <property type="entry name" value="Band 7/SPFH domain"/>
    <property type="match status" value="1"/>
</dbReference>
<sequence>MFKTPSIRSARLIKLMVNHASRRHITGRGGTPINTIIVFVPQQEAWVVERFGKYARILEPGINFLAPIVHKVAYVQSLKELAIDASYGVEDAEFAITQLAQTTMRSEIGKIALDTVFRERETLNVNIVEALNKAAEAWGITCLRYEIRDMKLPKKIQEAMQMQVEAERKKRAYILESEGQREADINVAEGQKKAKILNSEAFKLEQINNAEGEANAILAKAKAKADAINIVAQAITSKNGVNAVSYNVAEQYVSAFSNLAQKGNTVLLPANTGDVSSMVSQAMAIYTNLSEANKVKQTLSETEEVKEKQQIEPTNINVNPESWDTDTHTLFSSELDSPDKQN</sequence>
<dbReference type="Gene3D" id="3.30.479.30">
    <property type="entry name" value="Band 7 domain"/>
    <property type="match status" value="1"/>
</dbReference>
<dbReference type="InterPro" id="IPR032435">
    <property type="entry name" value="STML2-like_C"/>
</dbReference>
<dbReference type="CDD" id="cd08829">
    <property type="entry name" value="SPFH_paraslipin"/>
    <property type="match status" value="1"/>
</dbReference>
<evidence type="ECO:0000313" key="4">
    <source>
        <dbReference type="EMBL" id="CAG2190121.1"/>
    </source>
</evidence>
<dbReference type="Pfam" id="PF01145">
    <property type="entry name" value="Band_7"/>
    <property type="match status" value="2"/>
</dbReference>
<feature type="compositionally biased region" description="Polar residues" evidence="2">
    <location>
        <begin position="311"/>
        <end position="335"/>
    </location>
</feature>
<evidence type="ECO:0000256" key="2">
    <source>
        <dbReference type="SAM" id="MobiDB-lite"/>
    </source>
</evidence>
<dbReference type="PANTHER" id="PTHR43327">
    <property type="entry name" value="STOMATIN-LIKE PROTEIN 2, MITOCHONDRIAL"/>
    <property type="match status" value="1"/>
</dbReference>
<comment type="similarity">
    <text evidence="1">Belongs to the band 7/mec-2 family.</text>
</comment>
<proteinExistence type="inferred from homology"/>
<evidence type="ECO:0000313" key="5">
    <source>
        <dbReference type="Proteomes" id="UP000683360"/>
    </source>
</evidence>
<evidence type="ECO:0000259" key="3">
    <source>
        <dbReference type="SMART" id="SM00244"/>
    </source>
</evidence>
<dbReference type="Pfam" id="PF16200">
    <property type="entry name" value="Band_7_C"/>
    <property type="match status" value="1"/>
</dbReference>
<evidence type="ECO:0000256" key="1">
    <source>
        <dbReference type="ARBA" id="ARBA00008164"/>
    </source>
</evidence>
<feature type="domain" description="Band 7" evidence="3">
    <location>
        <begin position="35"/>
        <end position="164"/>
    </location>
</feature>